<dbReference type="EMBL" id="JAUIQD010000006">
    <property type="protein sequence ID" value="KAK3345951.1"/>
    <property type="molecule type" value="Genomic_DNA"/>
</dbReference>
<sequence>MHFITVTKAIATLMLASSAMAAPAPIATTPEDITSILSSGETATIEARAQQLIDVWETKNFLDRKFTGSGTVGECYDFPKDFQKILSSGKAKSGFRCTVWPKVKCGGAESLSFDINGRKTFTDAVENKAKSWKCQKA</sequence>
<protein>
    <submittedName>
        <fullName evidence="2">Uncharacterized protein</fullName>
    </submittedName>
</protein>
<keyword evidence="3" id="KW-1185">Reference proteome</keyword>
<dbReference type="AlphaFoldDB" id="A0AAJ0HAC7"/>
<name>A0AAJ0HAC7_9PEZI</name>
<accession>A0AAJ0HAC7</accession>
<keyword evidence="1" id="KW-0732">Signal</keyword>
<feature type="signal peptide" evidence="1">
    <location>
        <begin position="1"/>
        <end position="21"/>
    </location>
</feature>
<evidence type="ECO:0000313" key="3">
    <source>
        <dbReference type="Proteomes" id="UP001275084"/>
    </source>
</evidence>
<organism evidence="2 3">
    <name type="scientific">Lasiosphaeria hispida</name>
    <dbReference type="NCBI Taxonomy" id="260671"/>
    <lineage>
        <taxon>Eukaryota</taxon>
        <taxon>Fungi</taxon>
        <taxon>Dikarya</taxon>
        <taxon>Ascomycota</taxon>
        <taxon>Pezizomycotina</taxon>
        <taxon>Sordariomycetes</taxon>
        <taxon>Sordariomycetidae</taxon>
        <taxon>Sordariales</taxon>
        <taxon>Lasiosphaeriaceae</taxon>
        <taxon>Lasiosphaeria</taxon>
    </lineage>
</organism>
<comment type="caution">
    <text evidence="2">The sequence shown here is derived from an EMBL/GenBank/DDBJ whole genome shotgun (WGS) entry which is preliminary data.</text>
</comment>
<feature type="chain" id="PRO_5042514798" evidence="1">
    <location>
        <begin position="22"/>
        <end position="137"/>
    </location>
</feature>
<evidence type="ECO:0000313" key="2">
    <source>
        <dbReference type="EMBL" id="KAK3345951.1"/>
    </source>
</evidence>
<reference evidence="2" key="2">
    <citation type="submission" date="2023-06" db="EMBL/GenBank/DDBJ databases">
        <authorList>
            <consortium name="Lawrence Berkeley National Laboratory"/>
            <person name="Haridas S."/>
            <person name="Hensen N."/>
            <person name="Bonometti L."/>
            <person name="Westerberg I."/>
            <person name="Brannstrom I.O."/>
            <person name="Guillou S."/>
            <person name="Cros-Aarteil S."/>
            <person name="Calhoun S."/>
            <person name="Kuo A."/>
            <person name="Mondo S."/>
            <person name="Pangilinan J."/>
            <person name="Riley R."/>
            <person name="Labutti K."/>
            <person name="Andreopoulos B."/>
            <person name="Lipzen A."/>
            <person name="Chen C."/>
            <person name="Yanf M."/>
            <person name="Daum C."/>
            <person name="Ng V."/>
            <person name="Clum A."/>
            <person name="Steindorff A."/>
            <person name="Ohm R."/>
            <person name="Martin F."/>
            <person name="Silar P."/>
            <person name="Natvig D."/>
            <person name="Lalanne C."/>
            <person name="Gautier V."/>
            <person name="Ament-Velasquez S.L."/>
            <person name="Kruys A."/>
            <person name="Hutchinson M.I."/>
            <person name="Powell A.J."/>
            <person name="Barry K."/>
            <person name="Miller A.N."/>
            <person name="Grigoriev I.V."/>
            <person name="Debuchy R."/>
            <person name="Gladieux P."/>
            <person name="Thoren M.H."/>
            <person name="Johannesson H."/>
        </authorList>
    </citation>
    <scope>NUCLEOTIDE SEQUENCE</scope>
    <source>
        <strain evidence="2">CBS 955.72</strain>
    </source>
</reference>
<evidence type="ECO:0000256" key="1">
    <source>
        <dbReference type="SAM" id="SignalP"/>
    </source>
</evidence>
<reference evidence="2" key="1">
    <citation type="journal article" date="2023" name="Mol. Phylogenet. Evol.">
        <title>Genome-scale phylogeny and comparative genomics of the fungal order Sordariales.</title>
        <authorList>
            <person name="Hensen N."/>
            <person name="Bonometti L."/>
            <person name="Westerberg I."/>
            <person name="Brannstrom I.O."/>
            <person name="Guillou S."/>
            <person name="Cros-Aarteil S."/>
            <person name="Calhoun S."/>
            <person name="Haridas S."/>
            <person name="Kuo A."/>
            <person name="Mondo S."/>
            <person name="Pangilinan J."/>
            <person name="Riley R."/>
            <person name="LaButti K."/>
            <person name="Andreopoulos B."/>
            <person name="Lipzen A."/>
            <person name="Chen C."/>
            <person name="Yan M."/>
            <person name="Daum C."/>
            <person name="Ng V."/>
            <person name="Clum A."/>
            <person name="Steindorff A."/>
            <person name="Ohm R.A."/>
            <person name="Martin F."/>
            <person name="Silar P."/>
            <person name="Natvig D.O."/>
            <person name="Lalanne C."/>
            <person name="Gautier V."/>
            <person name="Ament-Velasquez S.L."/>
            <person name="Kruys A."/>
            <person name="Hutchinson M.I."/>
            <person name="Powell A.J."/>
            <person name="Barry K."/>
            <person name="Miller A.N."/>
            <person name="Grigoriev I.V."/>
            <person name="Debuchy R."/>
            <person name="Gladieux P."/>
            <person name="Hiltunen Thoren M."/>
            <person name="Johannesson H."/>
        </authorList>
    </citation>
    <scope>NUCLEOTIDE SEQUENCE</scope>
    <source>
        <strain evidence="2">CBS 955.72</strain>
    </source>
</reference>
<gene>
    <name evidence="2" type="ORF">B0T25DRAFT_612020</name>
</gene>
<proteinExistence type="predicted"/>
<dbReference type="Proteomes" id="UP001275084">
    <property type="component" value="Unassembled WGS sequence"/>
</dbReference>